<dbReference type="Gene3D" id="3.40.109.10">
    <property type="entry name" value="NADH Oxidase"/>
    <property type="match status" value="1"/>
</dbReference>
<reference evidence="4 5" key="1">
    <citation type="submission" date="2018-12" db="EMBL/GenBank/DDBJ databases">
        <title>Marinifilum JC070 sp. nov., a marine bacterium isolated from Yongle Blue Hole in the South China Sea.</title>
        <authorList>
            <person name="Fu T."/>
        </authorList>
    </citation>
    <scope>NUCLEOTIDE SEQUENCE [LARGE SCALE GENOMIC DNA]</scope>
    <source>
        <strain evidence="4 5">JC070</strain>
    </source>
</reference>
<keyword evidence="2" id="KW-0560">Oxidoreductase</keyword>
<dbReference type="Proteomes" id="UP000732105">
    <property type="component" value="Unassembled WGS sequence"/>
</dbReference>
<dbReference type="PANTHER" id="PTHR43673">
    <property type="entry name" value="NAD(P)H NITROREDUCTASE YDGI-RELATED"/>
    <property type="match status" value="1"/>
</dbReference>
<dbReference type="EMBL" id="RZNH01000012">
    <property type="protein sequence ID" value="NOU59989.1"/>
    <property type="molecule type" value="Genomic_DNA"/>
</dbReference>
<gene>
    <name evidence="4" type="ORF">ELS83_09150</name>
</gene>
<feature type="domain" description="Nitroreductase" evidence="3">
    <location>
        <begin position="167"/>
        <end position="220"/>
    </location>
</feature>
<accession>A0ABX1WVR1</accession>
<evidence type="ECO:0000313" key="4">
    <source>
        <dbReference type="EMBL" id="NOU59989.1"/>
    </source>
</evidence>
<sequence>MKALKAQIKNMLPQKLLYLYYLNSAKKASMYDLKRRVYDKVYNKSDIEKVKRDLALAYHIVEKGLTMPEPRPGFGKAVVMILIDTVERYEKFQLPENDLEFTQSVSVLKEYLHYHEEINFSLDQDLLGRLISIEERYAKVEGQKQIRTSKADYFKDKNAPFDQFCQSRYSVRNYTEEEVPMHVLHDCINLAQRSPSFCNRQPNRVHIVKSPEKKKAILEIQNGNRGFGHLAETLIVVSSVVSTTKDMHERFENHLNGGLFSMTLLNALHYNKIGACSLNWSVSDDKDMKLREIIDIPHNEVVLMIIACGYLPDEFSIASSPRKTAEEITKMH</sequence>
<organism evidence="4 5">
    <name type="scientific">Marinifilum caeruleilacunae</name>
    <dbReference type="NCBI Taxonomy" id="2499076"/>
    <lineage>
        <taxon>Bacteria</taxon>
        <taxon>Pseudomonadati</taxon>
        <taxon>Bacteroidota</taxon>
        <taxon>Bacteroidia</taxon>
        <taxon>Marinilabiliales</taxon>
        <taxon>Marinifilaceae</taxon>
    </lineage>
</organism>
<dbReference type="InterPro" id="IPR029479">
    <property type="entry name" value="Nitroreductase"/>
</dbReference>
<proteinExistence type="inferred from homology"/>
<name>A0ABX1WVR1_9BACT</name>
<dbReference type="InterPro" id="IPR000415">
    <property type="entry name" value="Nitroreductase-like"/>
</dbReference>
<evidence type="ECO:0000259" key="3">
    <source>
        <dbReference type="Pfam" id="PF00881"/>
    </source>
</evidence>
<keyword evidence="5" id="KW-1185">Reference proteome</keyword>
<comment type="caution">
    <text evidence="4">The sequence shown here is derived from an EMBL/GenBank/DDBJ whole genome shotgun (WGS) entry which is preliminary data.</text>
</comment>
<comment type="similarity">
    <text evidence="1">Belongs to the nitroreductase family.</text>
</comment>
<evidence type="ECO:0000313" key="5">
    <source>
        <dbReference type="Proteomes" id="UP000732105"/>
    </source>
</evidence>
<dbReference type="SUPFAM" id="SSF55469">
    <property type="entry name" value="FMN-dependent nitroreductase-like"/>
    <property type="match status" value="1"/>
</dbReference>
<dbReference type="PANTHER" id="PTHR43673:SF10">
    <property type="entry name" value="NADH DEHYDROGENASE_NAD(P)H NITROREDUCTASE XCC3605-RELATED"/>
    <property type="match status" value="1"/>
</dbReference>
<evidence type="ECO:0000256" key="1">
    <source>
        <dbReference type="ARBA" id="ARBA00007118"/>
    </source>
</evidence>
<protein>
    <recommendedName>
        <fullName evidence="3">Nitroreductase domain-containing protein</fullName>
    </recommendedName>
</protein>
<evidence type="ECO:0000256" key="2">
    <source>
        <dbReference type="ARBA" id="ARBA00023002"/>
    </source>
</evidence>
<dbReference type="CDD" id="cd02062">
    <property type="entry name" value="Nitro_FMN_reductase"/>
    <property type="match status" value="1"/>
</dbReference>
<dbReference type="Pfam" id="PF00881">
    <property type="entry name" value="Nitroreductase"/>
    <property type="match status" value="1"/>
</dbReference>